<dbReference type="EMBL" id="CAVMBE010000002">
    <property type="protein sequence ID" value="CAK3780337.1"/>
    <property type="molecule type" value="Genomic_DNA"/>
</dbReference>
<accession>A0AAI8W2E3</accession>
<proteinExistence type="predicted"/>
<sequence>MASVFASADIAALVANFQPLAVRDGRPSLVRSKSGEHLVNLYKACRKLDYLLQTWESRIPKSSVSNLLGIESQAEQLVWLQLKGPVYESKDGKQVLPEPYVRRILDILEDEVRQSGVEVGTFSVDHDIASASLDNLIDKERHRRWKRVSGDGKEYIVGEGILETLKERLQDAIGSAGSEICDLPAALSQQVPLPILEAVASDVVARIGGDIRIEADHAVYVPANYSEAVEERLEQIRENRITELLGKLVAGKYCVVTTEDITSFDSEDDTAELPSLDQAVLDEHEKSHPEVNVEALSLFTGQKQPKSSTTSPSPKLLIETNTLEGELAIIEAALVSRAEEIWQSGERKSYLALVMQALRNNELSPPDQRELWQLLAQSGRVDELLPAVRERIGQLESEEQEKVNQLVEARLLVPLQLYTSGIETIQDATLKEHLEDFIADHFKREVIPQMIQAATEQTLLRDKERERQHGKLRQSTAEAKNFDQLHAAVSKFTKKLKVEAPGEEMLKRVKEKTLRACVKSLTSMTRGSDVLQNLIWILLAQERDGLFMSSGKDTSRMIKQVGESATAERLVKWRDMLKAGEGGREEVEQMRGLARKAFEDTRPKLERRKSSMSSTSRSEGKRKSTVSFTTATMAAEEEKGAET</sequence>
<evidence type="ECO:0000313" key="3">
    <source>
        <dbReference type="Proteomes" id="UP001296104"/>
    </source>
</evidence>
<reference evidence="2" key="1">
    <citation type="submission" date="2023-11" db="EMBL/GenBank/DDBJ databases">
        <authorList>
            <person name="Alioto T."/>
            <person name="Alioto T."/>
            <person name="Gomez Garrido J."/>
        </authorList>
    </citation>
    <scope>NUCLEOTIDE SEQUENCE</scope>
</reference>
<comment type="caution">
    <text evidence="2">The sequence shown here is derived from an EMBL/GenBank/DDBJ whole genome shotgun (WGS) entry which is preliminary data.</text>
</comment>
<name>A0AAI8W2E3_9PEZI</name>
<dbReference type="AlphaFoldDB" id="A0AAI8W2E3"/>
<feature type="region of interest" description="Disordered" evidence="1">
    <location>
        <begin position="595"/>
        <end position="643"/>
    </location>
</feature>
<keyword evidence="3" id="KW-1185">Reference proteome</keyword>
<evidence type="ECO:0000256" key="1">
    <source>
        <dbReference type="SAM" id="MobiDB-lite"/>
    </source>
</evidence>
<dbReference type="Proteomes" id="UP001296104">
    <property type="component" value="Unassembled WGS sequence"/>
</dbReference>
<organism evidence="2 3">
    <name type="scientific">Lecanosticta acicola</name>
    <dbReference type="NCBI Taxonomy" id="111012"/>
    <lineage>
        <taxon>Eukaryota</taxon>
        <taxon>Fungi</taxon>
        <taxon>Dikarya</taxon>
        <taxon>Ascomycota</taxon>
        <taxon>Pezizomycotina</taxon>
        <taxon>Dothideomycetes</taxon>
        <taxon>Dothideomycetidae</taxon>
        <taxon>Mycosphaerellales</taxon>
        <taxon>Mycosphaerellaceae</taxon>
        <taxon>Lecanosticta</taxon>
    </lineage>
</organism>
<evidence type="ECO:0000313" key="2">
    <source>
        <dbReference type="EMBL" id="CAK3780337.1"/>
    </source>
</evidence>
<protein>
    <submittedName>
        <fullName evidence="2">Uncharacterized protein</fullName>
    </submittedName>
</protein>
<gene>
    <name evidence="2" type="ORF">LECACI_7A000560</name>
</gene>